<protein>
    <submittedName>
        <fullName evidence="1">Uncharacterized protein</fullName>
    </submittedName>
</protein>
<comment type="caution">
    <text evidence="1">The sequence shown here is derived from an EMBL/GenBank/DDBJ whole genome shotgun (WGS) entry which is preliminary data.</text>
</comment>
<gene>
    <name evidence="1" type="ORF">O181_023249</name>
</gene>
<reference evidence="1" key="1">
    <citation type="submission" date="2021-03" db="EMBL/GenBank/DDBJ databases">
        <title>Draft genome sequence of rust myrtle Austropuccinia psidii MF-1, a brazilian biotype.</title>
        <authorList>
            <person name="Quecine M.C."/>
            <person name="Pachon D.M.R."/>
            <person name="Bonatelli M.L."/>
            <person name="Correr F.H."/>
            <person name="Franceschini L.M."/>
            <person name="Leite T.F."/>
            <person name="Margarido G.R.A."/>
            <person name="Almeida C.A."/>
            <person name="Ferrarezi J.A."/>
            <person name="Labate C.A."/>
        </authorList>
    </citation>
    <scope>NUCLEOTIDE SEQUENCE</scope>
    <source>
        <strain evidence="1">MF-1</strain>
    </source>
</reference>
<proteinExistence type="predicted"/>
<evidence type="ECO:0000313" key="2">
    <source>
        <dbReference type="Proteomes" id="UP000765509"/>
    </source>
</evidence>
<evidence type="ECO:0000313" key="1">
    <source>
        <dbReference type="EMBL" id="MBW0483534.1"/>
    </source>
</evidence>
<keyword evidence="2" id="KW-1185">Reference proteome</keyword>
<name>A0A9Q3GYG8_9BASI</name>
<dbReference type="EMBL" id="AVOT02007269">
    <property type="protein sequence ID" value="MBW0483534.1"/>
    <property type="molecule type" value="Genomic_DNA"/>
</dbReference>
<accession>A0A9Q3GYG8</accession>
<dbReference type="AlphaFoldDB" id="A0A9Q3GYG8"/>
<organism evidence="1 2">
    <name type="scientific">Austropuccinia psidii MF-1</name>
    <dbReference type="NCBI Taxonomy" id="1389203"/>
    <lineage>
        <taxon>Eukaryota</taxon>
        <taxon>Fungi</taxon>
        <taxon>Dikarya</taxon>
        <taxon>Basidiomycota</taxon>
        <taxon>Pucciniomycotina</taxon>
        <taxon>Pucciniomycetes</taxon>
        <taxon>Pucciniales</taxon>
        <taxon>Sphaerophragmiaceae</taxon>
        <taxon>Austropuccinia</taxon>
    </lineage>
</organism>
<sequence length="129" mass="14856">MKRDSLAYSGLSSAGELFSFEVLTNHSSLQSSMSSKILTCCQAHLAEFLFEFHFSITYRPGRLATLLDALSHWNNVYLERGEDFISKNPMNFQQLTRKDEVQPSRYFAVNVEYFSNLIDSIQKALWQNS</sequence>
<dbReference type="Proteomes" id="UP000765509">
    <property type="component" value="Unassembled WGS sequence"/>
</dbReference>